<evidence type="ECO:0000256" key="2">
    <source>
        <dbReference type="ARBA" id="ARBA00022670"/>
    </source>
</evidence>
<accession>A0A450Z0B5</accession>
<dbReference type="Gene3D" id="1.10.1370.10">
    <property type="entry name" value="Neurolysin, domain 3"/>
    <property type="match status" value="1"/>
</dbReference>
<evidence type="ECO:0000256" key="4">
    <source>
        <dbReference type="ARBA" id="ARBA00022801"/>
    </source>
</evidence>
<dbReference type="Gene3D" id="1.10.1370.40">
    <property type="match status" value="1"/>
</dbReference>
<evidence type="ECO:0000256" key="8">
    <source>
        <dbReference type="ARBA" id="ARBA00026100"/>
    </source>
</evidence>
<dbReference type="PANTHER" id="PTHR11804:SF84">
    <property type="entry name" value="SACCHAROLYSIN"/>
    <property type="match status" value="1"/>
</dbReference>
<keyword evidence="3 9" id="KW-0479">Metal-binding</keyword>
<dbReference type="InterPro" id="IPR045090">
    <property type="entry name" value="Pept_M3A_M3B"/>
</dbReference>
<dbReference type="Pfam" id="PF01432">
    <property type="entry name" value="Peptidase_M3"/>
    <property type="match status" value="1"/>
</dbReference>
<protein>
    <recommendedName>
        <fullName evidence="8">oligopeptidase A</fullName>
        <ecNumber evidence="8">3.4.24.70</ecNumber>
    </recommendedName>
</protein>
<gene>
    <name evidence="12" type="ORF">BECKTC1821E_GA0114239_10792</name>
</gene>
<organism evidence="12">
    <name type="scientific">Candidatus Kentrum sp. TC</name>
    <dbReference type="NCBI Taxonomy" id="2126339"/>
    <lineage>
        <taxon>Bacteria</taxon>
        <taxon>Pseudomonadati</taxon>
        <taxon>Pseudomonadota</taxon>
        <taxon>Gammaproteobacteria</taxon>
        <taxon>Candidatus Kentrum</taxon>
    </lineage>
</organism>
<evidence type="ECO:0000256" key="7">
    <source>
        <dbReference type="ARBA" id="ARBA00024603"/>
    </source>
</evidence>
<evidence type="ECO:0000256" key="1">
    <source>
        <dbReference type="ARBA" id="ARBA00006040"/>
    </source>
</evidence>
<dbReference type="AlphaFoldDB" id="A0A450Z0B5"/>
<dbReference type="GO" id="GO:0046872">
    <property type="term" value="F:metal ion binding"/>
    <property type="evidence" value="ECO:0007669"/>
    <property type="project" value="UniProtKB-UniRule"/>
</dbReference>
<evidence type="ECO:0000259" key="11">
    <source>
        <dbReference type="Pfam" id="PF19310"/>
    </source>
</evidence>
<keyword evidence="5 9" id="KW-0862">Zinc</keyword>
<comment type="catalytic activity">
    <reaction evidence="7">
        <text>Hydrolysis of oligopeptides, with broad specificity. Gly or Ala commonly occur as P1 or P1' residues, but more distant residues are also important, as is shown by the fact that Z-Gly-Pro-Gly-|-Gly-Pro-Ala is cleaved, but not Z-(Gly)(5).</text>
        <dbReference type="EC" id="3.4.24.70"/>
    </reaction>
</comment>
<keyword evidence="2 9" id="KW-0645">Protease</keyword>
<keyword evidence="4 9" id="KW-0378">Hydrolase</keyword>
<dbReference type="SUPFAM" id="SSF55486">
    <property type="entry name" value="Metalloproteases ('zincins'), catalytic domain"/>
    <property type="match status" value="1"/>
</dbReference>
<dbReference type="InterPro" id="IPR024079">
    <property type="entry name" value="MetalloPept_cat_dom_sf"/>
</dbReference>
<dbReference type="Gene3D" id="3.40.390.10">
    <property type="entry name" value="Collagenase (Catalytic Domain)"/>
    <property type="match status" value="1"/>
</dbReference>
<comment type="cofactor">
    <cofactor evidence="9">
        <name>Zn(2+)</name>
        <dbReference type="ChEBI" id="CHEBI:29105"/>
    </cofactor>
    <text evidence="9">Binds 1 zinc ion.</text>
</comment>
<dbReference type="InterPro" id="IPR045666">
    <property type="entry name" value="OpdA_N"/>
</dbReference>
<evidence type="ECO:0000256" key="9">
    <source>
        <dbReference type="RuleBase" id="RU003435"/>
    </source>
</evidence>
<sequence>MNTQLQSPWLNPDGLPAFSRIHPEHIVSTVERLLDKARAAVAALSERYASKVPTDPDGDSGESCEATSAPFPRWDDLIPPLEELEDSLHRIWSPVSHLHSVADSPALREAYNACLPLLSEYATELGQNERLFHAFEWIAKSKEMACLTPAKRKILENALLDFRLSGVGLADAEKARFKAISNRLSTLKSRFSENVLDAAGAWKKHILEKEALLGLPELALATARQAAEREGRDGWVLTLDFPCYLSVITFADDPVLRREIYEAYATRASDQGPNAGKWDNTEVMEEILSLRDERARLLGFPNYVECSLARKMVPSSGHVFDFLRDLARRARGMAERELEELRVFACRRGASRLEAWDIPYYSEKLSEEKFTFSQEELRVYFPAPKVLSGLFRIVQRLFDVRFRMIEKETWHPDVRFYEVRNADGASMGGLYLDLYARAHKRSGAWMDECITRKGFGGEIQLPVAYLTCNFGPPLGEKPSLLTHEEVLTLFHEFGHALQHLLTKVDYPSIAGANGVAWDAVELPSQLLEFWCWEREALGYISGHVETGDPLPDTLLERLHASRNFQSGMTMVRQLEYALFDLRIHREYDASRAESKGVQIQRFLNDVRDEVAVIALPAFHRLAHSFSHIFAGGYAAGYYSYKWAEMLASDVFSKFEENGIFDPDTGSLFQRALLEQGGSRDAMDLFKAFRGREPTIDALLRHNGIEENRRSGPNPG</sequence>
<feature type="domain" description="Peptidase M3A/M3B catalytic" evidence="10">
    <location>
        <begin position="251"/>
        <end position="703"/>
    </location>
</feature>
<evidence type="ECO:0000256" key="5">
    <source>
        <dbReference type="ARBA" id="ARBA00022833"/>
    </source>
</evidence>
<evidence type="ECO:0000256" key="3">
    <source>
        <dbReference type="ARBA" id="ARBA00022723"/>
    </source>
</evidence>
<dbReference type="GO" id="GO:0006508">
    <property type="term" value="P:proteolysis"/>
    <property type="evidence" value="ECO:0007669"/>
    <property type="project" value="UniProtKB-KW"/>
</dbReference>
<name>A0A450Z0B5_9GAMM</name>
<evidence type="ECO:0000259" key="10">
    <source>
        <dbReference type="Pfam" id="PF01432"/>
    </source>
</evidence>
<reference evidence="12" key="1">
    <citation type="submission" date="2019-02" db="EMBL/GenBank/DDBJ databases">
        <authorList>
            <person name="Gruber-Vodicka R. H."/>
            <person name="Seah K. B. B."/>
        </authorList>
    </citation>
    <scope>NUCLEOTIDE SEQUENCE</scope>
    <source>
        <strain evidence="12">BECK_BZ125</strain>
    </source>
</reference>
<evidence type="ECO:0000313" key="12">
    <source>
        <dbReference type="EMBL" id="VFK47220.1"/>
    </source>
</evidence>
<dbReference type="Pfam" id="PF19310">
    <property type="entry name" value="TOP_N"/>
    <property type="match status" value="1"/>
</dbReference>
<evidence type="ECO:0000256" key="6">
    <source>
        <dbReference type="ARBA" id="ARBA00023049"/>
    </source>
</evidence>
<feature type="domain" description="Oligopeptidase A N-terminal" evidence="11">
    <location>
        <begin position="72"/>
        <end position="174"/>
    </location>
</feature>
<dbReference type="EMBL" id="CAADFT010000079">
    <property type="protein sequence ID" value="VFK47220.1"/>
    <property type="molecule type" value="Genomic_DNA"/>
</dbReference>
<dbReference type="GO" id="GO:0004222">
    <property type="term" value="F:metalloendopeptidase activity"/>
    <property type="evidence" value="ECO:0007669"/>
    <property type="project" value="UniProtKB-EC"/>
</dbReference>
<dbReference type="FunFam" id="3.40.390.10:FF:000009">
    <property type="entry name" value="Oligopeptidase A"/>
    <property type="match status" value="1"/>
</dbReference>
<dbReference type="EC" id="3.4.24.70" evidence="8"/>
<dbReference type="GO" id="GO:0006518">
    <property type="term" value="P:peptide metabolic process"/>
    <property type="evidence" value="ECO:0007669"/>
    <property type="project" value="TreeGrafter"/>
</dbReference>
<proteinExistence type="inferred from homology"/>
<dbReference type="PANTHER" id="PTHR11804">
    <property type="entry name" value="PROTEASE M3 THIMET OLIGOPEPTIDASE-RELATED"/>
    <property type="match status" value="1"/>
</dbReference>
<dbReference type="InterPro" id="IPR001567">
    <property type="entry name" value="Pept_M3A_M3B_dom"/>
</dbReference>
<keyword evidence="6 9" id="KW-0482">Metalloprotease</keyword>
<dbReference type="GO" id="GO:0005829">
    <property type="term" value="C:cytosol"/>
    <property type="evidence" value="ECO:0007669"/>
    <property type="project" value="UniProtKB-ARBA"/>
</dbReference>
<dbReference type="InterPro" id="IPR024077">
    <property type="entry name" value="Neurolysin/TOP_dom2"/>
</dbReference>
<dbReference type="InterPro" id="IPR034005">
    <property type="entry name" value="M3A_DCP"/>
</dbReference>
<comment type="similarity">
    <text evidence="1 9">Belongs to the peptidase M3 family.</text>
</comment>
<dbReference type="CDD" id="cd06456">
    <property type="entry name" value="M3A_DCP"/>
    <property type="match status" value="1"/>
</dbReference>